<keyword evidence="2" id="KW-0378">Hydrolase</keyword>
<sequence>MAPPLVLVHGLWDHPAVFNRLRAYLAPADFEIFCPHLPHRLGDTPLIALAEQLEQQLQLRYGAEQPLNVLGFSMGGLVLRCWLQLLGGHQRTKRFVSIGSPHQGTITALPCPRWLLPGIADMKPGSPLLNSLNANLHCLDGVECHSFYCLLDAMVMPYWSAALAVGSVQRLPVWNHRQLISSAGALAPVAALLLLNGGDVGNNQEE</sequence>
<dbReference type="PANTHER" id="PTHR37946:SF1">
    <property type="entry name" value="SLL1969 PROTEIN"/>
    <property type="match status" value="1"/>
</dbReference>
<dbReference type="PANTHER" id="PTHR37946">
    <property type="entry name" value="SLL1969 PROTEIN"/>
    <property type="match status" value="1"/>
</dbReference>
<accession>A0A2P7EE56</accession>
<evidence type="ECO:0000313" key="2">
    <source>
        <dbReference type="EMBL" id="PSI01474.1"/>
    </source>
</evidence>
<reference evidence="3" key="1">
    <citation type="submission" date="2018-03" db="EMBL/GenBank/DDBJ databases">
        <title>Ecological and genomic features of two cosmopolitan and abundant freshwater picocyanobacteria.</title>
        <authorList>
            <person name="Cabello-Yeves P.J."/>
            <person name="Picazo A."/>
            <person name="Camacho A."/>
            <person name="Callieri C."/>
            <person name="Rosselli R."/>
            <person name="Roda-Garcia J."/>
            <person name="Coutinho F.H."/>
            <person name="Rodriguez-Valera F."/>
        </authorList>
    </citation>
    <scope>NUCLEOTIDE SEQUENCE [LARGE SCALE GENOMIC DNA]</scope>
    <source>
        <strain evidence="3">Tous</strain>
    </source>
</reference>
<dbReference type="STRING" id="1910958.BTM30_01905"/>
<dbReference type="GO" id="GO:0016787">
    <property type="term" value="F:hydrolase activity"/>
    <property type="evidence" value="ECO:0007669"/>
    <property type="project" value="UniProtKB-KW"/>
</dbReference>
<dbReference type="EMBL" id="PXVC01000031">
    <property type="protein sequence ID" value="PSI01474.1"/>
    <property type="molecule type" value="Genomic_DNA"/>
</dbReference>
<evidence type="ECO:0000313" key="3">
    <source>
        <dbReference type="Proteomes" id="UP000240206"/>
    </source>
</evidence>
<dbReference type="Pfam" id="PF00561">
    <property type="entry name" value="Abhydrolase_1"/>
    <property type="match status" value="1"/>
</dbReference>
<dbReference type="Gene3D" id="3.40.50.1820">
    <property type="entry name" value="alpha/beta hydrolase"/>
    <property type="match status" value="1"/>
</dbReference>
<dbReference type="InterPro" id="IPR029058">
    <property type="entry name" value="AB_hydrolase_fold"/>
</dbReference>
<dbReference type="Proteomes" id="UP000240206">
    <property type="component" value="Unassembled WGS sequence"/>
</dbReference>
<proteinExistence type="predicted"/>
<dbReference type="AlphaFoldDB" id="A0A2P7EE56"/>
<keyword evidence="3" id="KW-1185">Reference proteome</keyword>
<dbReference type="SUPFAM" id="SSF53474">
    <property type="entry name" value="alpha/beta-Hydrolases"/>
    <property type="match status" value="1"/>
</dbReference>
<name>A0A2P7EE56_9SYNE</name>
<organism evidence="2 3">
    <name type="scientific">Synechococcus lacustris str. Tous</name>
    <dbReference type="NCBI Taxonomy" id="1910958"/>
    <lineage>
        <taxon>Bacteria</taxon>
        <taxon>Bacillati</taxon>
        <taxon>Cyanobacteriota</taxon>
        <taxon>Cyanophyceae</taxon>
        <taxon>Synechococcales</taxon>
        <taxon>Synechococcaceae</taxon>
        <taxon>Synechococcus</taxon>
    </lineage>
</organism>
<comment type="caution">
    <text evidence="2">The sequence shown here is derived from an EMBL/GenBank/DDBJ whole genome shotgun (WGS) entry which is preliminary data.</text>
</comment>
<evidence type="ECO:0000259" key="1">
    <source>
        <dbReference type="Pfam" id="PF00561"/>
    </source>
</evidence>
<gene>
    <name evidence="2" type="ORF">C7K08_07750</name>
</gene>
<dbReference type="InterPro" id="IPR000073">
    <property type="entry name" value="AB_hydrolase_1"/>
</dbReference>
<protein>
    <submittedName>
        <fullName evidence="2">Alpha/beta hydrolase</fullName>
    </submittedName>
</protein>
<feature type="domain" description="AB hydrolase-1" evidence="1">
    <location>
        <begin position="3"/>
        <end position="121"/>
    </location>
</feature>